<dbReference type="PANTHER" id="PTHR22907">
    <property type="entry name" value="GH04558P"/>
    <property type="match status" value="1"/>
</dbReference>
<dbReference type="WBParaSite" id="GPUH_0002712501-mRNA-1">
    <property type="protein sequence ID" value="GPUH_0002712501-mRNA-1"/>
    <property type="gene ID" value="GPUH_0002712501"/>
</dbReference>
<dbReference type="InterPro" id="IPR056953">
    <property type="entry name" value="CUT_N"/>
</dbReference>
<dbReference type="OrthoDB" id="6139674at2759"/>
<sequence>MVSLTFKTRKPFTGRVYVRGLADDDRCSRNFASNVDQNKFSMMIQNGDCTMQRQRVTGSLERLTSGIDMSPVGTTELLDTARTPTCTYSIHSGSADGPPVS</sequence>
<evidence type="ECO:0000313" key="4">
    <source>
        <dbReference type="EMBL" id="VDN49952.1"/>
    </source>
</evidence>
<evidence type="ECO:0000256" key="2">
    <source>
        <dbReference type="ARBA" id="ARBA00022729"/>
    </source>
</evidence>
<keyword evidence="5" id="KW-1185">Reference proteome</keyword>
<organism evidence="6">
    <name type="scientific">Gongylonema pulchrum</name>
    <dbReference type="NCBI Taxonomy" id="637853"/>
    <lineage>
        <taxon>Eukaryota</taxon>
        <taxon>Metazoa</taxon>
        <taxon>Ecdysozoa</taxon>
        <taxon>Nematoda</taxon>
        <taxon>Chromadorea</taxon>
        <taxon>Rhabditida</taxon>
        <taxon>Spirurina</taxon>
        <taxon>Spiruromorpha</taxon>
        <taxon>Spiruroidea</taxon>
        <taxon>Gongylonematidae</taxon>
        <taxon>Gongylonema</taxon>
    </lineage>
</organism>
<dbReference type="InterPro" id="IPR001507">
    <property type="entry name" value="ZP_dom"/>
</dbReference>
<dbReference type="Proteomes" id="UP000271098">
    <property type="component" value="Unassembled WGS sequence"/>
</dbReference>
<evidence type="ECO:0000256" key="1">
    <source>
        <dbReference type="ARBA" id="ARBA00022460"/>
    </source>
</evidence>
<name>A0A183F1K4_9BILA</name>
<dbReference type="PANTHER" id="PTHR22907:SF54">
    <property type="entry name" value="GH04558P"/>
    <property type="match status" value="1"/>
</dbReference>
<keyword evidence="1" id="KW-0193">Cuticle</keyword>
<dbReference type="AlphaFoldDB" id="A0A183F1K4"/>
<dbReference type="Pfam" id="PF25057">
    <property type="entry name" value="CUT_N"/>
    <property type="match status" value="1"/>
</dbReference>
<evidence type="ECO:0000313" key="5">
    <source>
        <dbReference type="Proteomes" id="UP000271098"/>
    </source>
</evidence>
<dbReference type="GO" id="GO:0042302">
    <property type="term" value="F:structural constituent of cuticle"/>
    <property type="evidence" value="ECO:0007669"/>
    <property type="project" value="UniProtKB-KW"/>
</dbReference>
<reference evidence="6" key="1">
    <citation type="submission" date="2016-06" db="UniProtKB">
        <authorList>
            <consortium name="WormBaseParasite"/>
        </authorList>
    </citation>
    <scope>IDENTIFICATION</scope>
</reference>
<dbReference type="InterPro" id="IPR051962">
    <property type="entry name" value="Cuticlin"/>
</dbReference>
<accession>A0A183F1K4</accession>
<keyword evidence="2" id="KW-0732">Signal</keyword>
<gene>
    <name evidence="4" type="ORF">GPUH_LOCUS27095</name>
</gene>
<reference evidence="4 5" key="2">
    <citation type="submission" date="2018-11" db="EMBL/GenBank/DDBJ databases">
        <authorList>
            <consortium name="Pathogen Informatics"/>
        </authorList>
    </citation>
    <scope>NUCLEOTIDE SEQUENCE [LARGE SCALE GENOMIC DNA]</scope>
</reference>
<evidence type="ECO:0000313" key="6">
    <source>
        <dbReference type="WBParaSite" id="GPUH_0002712501-mRNA-1"/>
    </source>
</evidence>
<protein>
    <submittedName>
        <fullName evidence="6">ZP domain-containing protein</fullName>
    </submittedName>
</protein>
<feature type="domain" description="ZP" evidence="3">
    <location>
        <begin position="1"/>
        <end position="101"/>
    </location>
</feature>
<dbReference type="EMBL" id="UYRT01118751">
    <property type="protein sequence ID" value="VDN49952.1"/>
    <property type="molecule type" value="Genomic_DNA"/>
</dbReference>
<proteinExistence type="predicted"/>
<evidence type="ECO:0000259" key="3">
    <source>
        <dbReference type="PROSITE" id="PS51034"/>
    </source>
</evidence>
<dbReference type="PROSITE" id="PS51034">
    <property type="entry name" value="ZP_2"/>
    <property type="match status" value="1"/>
</dbReference>